<dbReference type="OrthoDB" id="5512589at2759"/>
<dbReference type="RefSeq" id="XP_005423812.1">
    <property type="nucleotide sequence ID" value="XM_005423755.2"/>
</dbReference>
<dbReference type="GO" id="GO:0006629">
    <property type="term" value="P:lipid metabolic process"/>
    <property type="evidence" value="ECO:0007669"/>
    <property type="project" value="UniProtKB-KW"/>
</dbReference>
<keyword evidence="9 13" id="KW-0333">Golgi apparatus</keyword>
<gene>
    <name evidence="16" type="primary">LOC102043072</name>
</gene>
<evidence type="ECO:0000256" key="3">
    <source>
        <dbReference type="ARBA" id="ARBA00008661"/>
    </source>
</evidence>
<name>A0A6I9HLX2_GEOFO</name>
<evidence type="ECO:0000256" key="4">
    <source>
        <dbReference type="ARBA" id="ARBA00022676"/>
    </source>
</evidence>
<evidence type="ECO:0000256" key="14">
    <source>
        <dbReference type="SAM" id="MobiDB-lite"/>
    </source>
</evidence>
<comment type="similarity">
    <text evidence="3 13">Belongs to the glycosyltransferase 31 family.</text>
</comment>
<evidence type="ECO:0000313" key="16">
    <source>
        <dbReference type="RefSeq" id="XP_005423812.1"/>
    </source>
</evidence>
<dbReference type="PANTHER" id="PTHR11214:SF314">
    <property type="entry name" value="HEXOSYLTRANSFERASE"/>
    <property type="match status" value="1"/>
</dbReference>
<keyword evidence="5" id="KW-0808">Transferase</keyword>
<dbReference type="GeneID" id="102043072"/>
<keyword evidence="7 13" id="KW-0735">Signal-anchor</keyword>
<keyword evidence="6 13" id="KW-0812">Transmembrane</keyword>
<keyword evidence="8 13" id="KW-1133">Transmembrane helix</keyword>
<evidence type="ECO:0000256" key="13">
    <source>
        <dbReference type="RuleBase" id="RU363063"/>
    </source>
</evidence>
<dbReference type="GO" id="GO:0000139">
    <property type="term" value="C:Golgi membrane"/>
    <property type="evidence" value="ECO:0007669"/>
    <property type="project" value="UniProtKB-SubCell"/>
</dbReference>
<dbReference type="EC" id="2.4.1.-" evidence="13"/>
<dbReference type="GO" id="GO:0008499">
    <property type="term" value="F:N-acetyl-beta-D-glucosaminide beta-(1,3)-galactosyltransferase activity"/>
    <property type="evidence" value="ECO:0007669"/>
    <property type="project" value="TreeGrafter"/>
</dbReference>
<evidence type="ECO:0000256" key="10">
    <source>
        <dbReference type="ARBA" id="ARBA00023098"/>
    </source>
</evidence>
<dbReference type="FunFam" id="3.90.550.50:FF:000001">
    <property type="entry name" value="Hexosyltransferase"/>
    <property type="match status" value="1"/>
</dbReference>
<dbReference type="Gene3D" id="3.90.550.50">
    <property type="match status" value="1"/>
</dbReference>
<dbReference type="KEGG" id="gfr:102043072"/>
<evidence type="ECO:0000313" key="15">
    <source>
        <dbReference type="Proteomes" id="UP000504602"/>
    </source>
</evidence>
<dbReference type="GO" id="GO:0006493">
    <property type="term" value="P:protein O-linked glycosylation"/>
    <property type="evidence" value="ECO:0007669"/>
    <property type="project" value="TreeGrafter"/>
</dbReference>
<dbReference type="InParanoid" id="A0A6I9HLX2"/>
<feature type="region of interest" description="Disordered" evidence="14">
    <location>
        <begin position="69"/>
        <end position="102"/>
    </location>
</feature>
<keyword evidence="4 13" id="KW-0328">Glycosyltransferase</keyword>
<comment type="pathway">
    <text evidence="2">Protein modification; protein glycosylation.</text>
</comment>
<evidence type="ECO:0000256" key="12">
    <source>
        <dbReference type="ARBA" id="ARBA00023180"/>
    </source>
</evidence>
<proteinExistence type="inferred from homology"/>
<dbReference type="InterPro" id="IPR002659">
    <property type="entry name" value="Glyco_trans_31"/>
</dbReference>
<evidence type="ECO:0000256" key="1">
    <source>
        <dbReference type="ARBA" id="ARBA00004323"/>
    </source>
</evidence>
<keyword evidence="10" id="KW-0443">Lipid metabolism</keyword>
<evidence type="ECO:0000256" key="11">
    <source>
        <dbReference type="ARBA" id="ARBA00023136"/>
    </source>
</evidence>
<dbReference type="AlphaFoldDB" id="A0A6I9HLX2"/>
<dbReference type="PANTHER" id="PTHR11214">
    <property type="entry name" value="BETA-1,3-N-ACETYLGLUCOSAMINYLTRANSFERASE"/>
    <property type="match status" value="1"/>
</dbReference>
<protein>
    <recommendedName>
        <fullName evidence="13">Hexosyltransferase</fullName>
        <ecNumber evidence="13">2.4.1.-</ecNumber>
    </recommendedName>
</protein>
<accession>A0A6I9HLX2</accession>
<evidence type="ECO:0000256" key="5">
    <source>
        <dbReference type="ARBA" id="ARBA00022679"/>
    </source>
</evidence>
<feature type="transmembrane region" description="Helical" evidence="13">
    <location>
        <begin position="18"/>
        <end position="35"/>
    </location>
</feature>
<evidence type="ECO:0000256" key="6">
    <source>
        <dbReference type="ARBA" id="ARBA00022692"/>
    </source>
</evidence>
<dbReference type="Proteomes" id="UP000504602">
    <property type="component" value="Unplaced"/>
</dbReference>
<reference evidence="16" key="1">
    <citation type="submission" date="2025-08" db="UniProtKB">
        <authorList>
            <consortium name="RefSeq"/>
        </authorList>
    </citation>
    <scope>IDENTIFICATION</scope>
</reference>
<evidence type="ECO:0000256" key="7">
    <source>
        <dbReference type="ARBA" id="ARBA00022968"/>
    </source>
</evidence>
<keyword evidence="12" id="KW-0325">Glycoprotein</keyword>
<evidence type="ECO:0000256" key="9">
    <source>
        <dbReference type="ARBA" id="ARBA00023034"/>
    </source>
</evidence>
<keyword evidence="15" id="KW-1185">Reference proteome</keyword>
<dbReference type="Pfam" id="PF01762">
    <property type="entry name" value="Galactosyl_T"/>
    <property type="match status" value="1"/>
</dbReference>
<organism evidence="15 16">
    <name type="scientific">Geospiza fortis</name>
    <name type="common">Medium ground-finch</name>
    <dbReference type="NCBI Taxonomy" id="48883"/>
    <lineage>
        <taxon>Eukaryota</taxon>
        <taxon>Metazoa</taxon>
        <taxon>Chordata</taxon>
        <taxon>Craniata</taxon>
        <taxon>Vertebrata</taxon>
        <taxon>Euteleostomi</taxon>
        <taxon>Archelosauria</taxon>
        <taxon>Archosauria</taxon>
        <taxon>Dinosauria</taxon>
        <taxon>Saurischia</taxon>
        <taxon>Theropoda</taxon>
        <taxon>Coelurosauria</taxon>
        <taxon>Aves</taxon>
        <taxon>Neognathae</taxon>
        <taxon>Neoaves</taxon>
        <taxon>Telluraves</taxon>
        <taxon>Australaves</taxon>
        <taxon>Passeriformes</taxon>
        <taxon>Thraupidae</taxon>
        <taxon>Geospiza</taxon>
    </lineage>
</organism>
<comment type="subcellular location">
    <subcellularLocation>
        <location evidence="1 13">Golgi apparatus membrane</location>
        <topology evidence="1 13">Single-pass type II membrane protein</topology>
    </subcellularLocation>
</comment>
<evidence type="ECO:0000256" key="8">
    <source>
        <dbReference type="ARBA" id="ARBA00022989"/>
    </source>
</evidence>
<sequence>MSYCSGIFSPTECTKRSLFLIFTVSFTIYLISYFCHSSHLAAQPKSNDLHMESEKSLLRKLSTNFKQISGKQNGELPPENEKSGNKATPTPENEKSGNKAMPIPTRPFAFIINEEEKCKGRTPFLVLLISTTAAEVERRNAIRRSWGSEGAVPGADVIRLFMLGSDTEGDKGDVLLRESEQHHDIIQQDFLDTYNNLTLKTLMGMSWVASYCSGTRFAMKTDSDVFVNTMHLIEKLLRPLPPPTQNYFTGHLMAGNSPIRNKASKWYISEEEFPGNRYHPFCSGTGYVFSGDLAAKIVEASLMIKFIHLEDVYVGFCLHAKGVEIVPPPYSLFNIHKVPFSPCAYNELITSHHIEPHEHILYWETLQEKKHMCQERKVHPGES</sequence>
<keyword evidence="11 13" id="KW-0472">Membrane</keyword>
<evidence type="ECO:0000256" key="2">
    <source>
        <dbReference type="ARBA" id="ARBA00004922"/>
    </source>
</evidence>